<comment type="cofactor">
    <cofactor evidence="11">
        <name>FAD</name>
        <dbReference type="ChEBI" id="CHEBI:57692"/>
    </cofactor>
    <text evidence="11">Binds 1 FAD per subunit.</text>
</comment>
<keyword evidence="6 11" id="KW-0274">FAD</keyword>
<dbReference type="InterPro" id="IPR017938">
    <property type="entry name" value="Riboflavin_synthase-like_b-brl"/>
</dbReference>
<evidence type="ECO:0000256" key="10">
    <source>
        <dbReference type="ARBA" id="ARBA00034078"/>
    </source>
</evidence>
<dbReference type="PIRSF" id="PIRSF006816">
    <property type="entry name" value="Cyc3_hyd_g"/>
    <property type="match status" value="1"/>
</dbReference>
<sequence>MRSSEPAGAYQHLVVAAPAIAALARPGQFVAATVGGATSGMLLRRSFSIHAVDPDAGTVEVVVAAHAAGTTWITERRIDDVLDLVGPLGQAFPLPDGGGAAVLVGGGYGSAPLFWLAQVLRQRGVHVEIVLGAASADRLFGVALAAEVADAVDVTTDDGSAGTRGWVSDVLPEVLARSGATDVYACGPMAMLRAVTEAASAAGAAAHVAVEEAMACGVGVCMTCVMPVIGADGRTRMVRACLDGPVFDGDRVRWDAFGDGLCRVPDDAVGAPQAGGH</sequence>
<dbReference type="GO" id="GO:0006221">
    <property type="term" value="P:pyrimidine nucleotide biosynthetic process"/>
    <property type="evidence" value="ECO:0007669"/>
    <property type="project" value="InterPro"/>
</dbReference>
<feature type="binding site" evidence="12">
    <location>
        <position position="216"/>
    </location>
    <ligand>
        <name>[2Fe-2S] cluster</name>
        <dbReference type="ChEBI" id="CHEBI:190135"/>
    </ligand>
</feature>
<evidence type="ECO:0000256" key="5">
    <source>
        <dbReference type="ARBA" id="ARBA00022723"/>
    </source>
</evidence>
<dbReference type="Gene3D" id="2.40.30.10">
    <property type="entry name" value="Translation factors"/>
    <property type="match status" value="1"/>
</dbReference>
<evidence type="ECO:0000256" key="4">
    <source>
        <dbReference type="ARBA" id="ARBA00022714"/>
    </source>
</evidence>
<dbReference type="Pfam" id="PF10418">
    <property type="entry name" value="DHODB_Fe-S_bind"/>
    <property type="match status" value="1"/>
</dbReference>
<name>A0A935M3B9_9MICO</name>
<keyword evidence="3 11" id="KW-0285">Flavoprotein</keyword>
<dbReference type="AlphaFoldDB" id="A0A935M3B9"/>
<dbReference type="PANTHER" id="PTHR43513">
    <property type="entry name" value="DIHYDROOROTATE DEHYDROGENASE B (NAD(+)), ELECTRON TRANSFER SUBUNIT"/>
    <property type="match status" value="1"/>
</dbReference>
<dbReference type="SUPFAM" id="SSF52343">
    <property type="entry name" value="Ferredoxin reductase-like, C-terminal NADP-linked domain"/>
    <property type="match status" value="1"/>
</dbReference>
<evidence type="ECO:0000313" key="15">
    <source>
        <dbReference type="EMBL" id="MBL0004774.1"/>
    </source>
</evidence>
<dbReference type="InterPro" id="IPR039261">
    <property type="entry name" value="FNR_nucleotide-bd"/>
</dbReference>
<protein>
    <submittedName>
        <fullName evidence="14">Dihydroorotate dehydrogenase electron transfer subunit</fullName>
    </submittedName>
</protein>
<evidence type="ECO:0000256" key="8">
    <source>
        <dbReference type="ARBA" id="ARBA00023004"/>
    </source>
</evidence>
<feature type="domain" description="FAD-binding FR-type" evidence="13">
    <location>
        <begin position="1"/>
        <end position="94"/>
    </location>
</feature>
<dbReference type="EMBL" id="JADJIB010000002">
    <property type="protein sequence ID" value="MBK7272860.1"/>
    <property type="molecule type" value="Genomic_DNA"/>
</dbReference>
<organism evidence="14 16">
    <name type="scientific">Candidatus Phosphoribacter hodrii</name>
    <dbReference type="NCBI Taxonomy" id="2953743"/>
    <lineage>
        <taxon>Bacteria</taxon>
        <taxon>Bacillati</taxon>
        <taxon>Actinomycetota</taxon>
        <taxon>Actinomycetes</taxon>
        <taxon>Micrococcales</taxon>
        <taxon>Dermatophilaceae</taxon>
        <taxon>Candidatus Phosphoribacter</taxon>
    </lineage>
</organism>
<gene>
    <name evidence="14" type="ORF">IPI13_06695</name>
    <name evidence="15" type="ORF">IPP00_12580</name>
</gene>
<dbReference type="GO" id="GO:0016491">
    <property type="term" value="F:oxidoreductase activity"/>
    <property type="evidence" value="ECO:0007669"/>
    <property type="project" value="InterPro"/>
</dbReference>
<dbReference type="InterPro" id="IPR019480">
    <property type="entry name" value="Dihydroorotate_DH_Fe-S-bd"/>
</dbReference>
<evidence type="ECO:0000256" key="9">
    <source>
        <dbReference type="ARBA" id="ARBA00023014"/>
    </source>
</evidence>
<dbReference type="GO" id="GO:0051537">
    <property type="term" value="F:2 iron, 2 sulfur cluster binding"/>
    <property type="evidence" value="ECO:0007669"/>
    <property type="project" value="UniProtKB-KW"/>
</dbReference>
<feature type="binding site" evidence="12">
    <location>
        <position position="241"/>
    </location>
    <ligand>
        <name>[2Fe-2S] cluster</name>
        <dbReference type="ChEBI" id="CHEBI:190135"/>
    </ligand>
</feature>
<evidence type="ECO:0000256" key="12">
    <source>
        <dbReference type="PIRSR" id="PIRSR006816-2"/>
    </source>
</evidence>
<dbReference type="InterPro" id="IPR050353">
    <property type="entry name" value="PyrK_electron_transfer"/>
</dbReference>
<dbReference type="InterPro" id="IPR037117">
    <property type="entry name" value="Dihydroorotate_DH_ele_sf"/>
</dbReference>
<evidence type="ECO:0000259" key="13">
    <source>
        <dbReference type="PROSITE" id="PS51384"/>
    </source>
</evidence>
<dbReference type="Gene3D" id="2.10.240.10">
    <property type="entry name" value="Dihydroorotate dehydrogenase, electron transfer subunit"/>
    <property type="match status" value="1"/>
</dbReference>
<dbReference type="PANTHER" id="PTHR43513:SF3">
    <property type="entry name" value="DIHYDROOROTATE DEHYDROGENASE B (NAD(+)), ELECTRON TRANSFER SUBUNIT-RELATED"/>
    <property type="match status" value="1"/>
</dbReference>
<keyword evidence="9 12" id="KW-0411">Iron-sulfur</keyword>
<feature type="binding site" evidence="11">
    <location>
        <begin position="69"/>
        <end position="70"/>
    </location>
    <ligand>
        <name>FAD</name>
        <dbReference type="ChEBI" id="CHEBI:57692"/>
    </ligand>
</feature>
<evidence type="ECO:0000313" key="14">
    <source>
        <dbReference type="EMBL" id="MBK7272860.1"/>
    </source>
</evidence>
<keyword evidence="8 12" id="KW-0408">Iron</keyword>
<evidence type="ECO:0000256" key="7">
    <source>
        <dbReference type="ARBA" id="ARBA00022982"/>
    </source>
</evidence>
<dbReference type="Proteomes" id="UP000886632">
    <property type="component" value="Unassembled WGS sequence"/>
</dbReference>
<comment type="similarity">
    <text evidence="1">Belongs to the PyrK family.</text>
</comment>
<feature type="binding site" evidence="12">
    <location>
        <position position="224"/>
    </location>
    <ligand>
        <name>[2Fe-2S] cluster</name>
        <dbReference type="ChEBI" id="CHEBI:190135"/>
    </ligand>
</feature>
<dbReference type="InterPro" id="IPR017927">
    <property type="entry name" value="FAD-bd_FR_type"/>
</dbReference>
<comment type="cofactor">
    <cofactor evidence="12">
        <name>[2Fe-2S] cluster</name>
        <dbReference type="ChEBI" id="CHEBI:190135"/>
    </cofactor>
    <text evidence="12">Binds 1 [2Fe-2S] cluster per subunit.</text>
</comment>
<keyword evidence="5 12" id="KW-0479">Metal-binding</keyword>
<keyword evidence="2" id="KW-0813">Transport</keyword>
<dbReference type="InterPro" id="IPR001433">
    <property type="entry name" value="OxRdtase_FAD/NAD-bd"/>
</dbReference>
<evidence type="ECO:0000313" key="16">
    <source>
        <dbReference type="Proteomes" id="UP000726105"/>
    </source>
</evidence>
<reference evidence="14 16" key="1">
    <citation type="submission" date="2020-10" db="EMBL/GenBank/DDBJ databases">
        <title>Connecting structure to function with the recovery of over 1000 high-quality activated sludge metagenome-assembled genomes encoding full-length rRNA genes using long-read sequencing.</title>
        <authorList>
            <person name="Singleton C.M."/>
            <person name="Petriglieri F."/>
            <person name="Kristensen J.M."/>
            <person name="Kirkegaard R.H."/>
            <person name="Michaelsen T.Y."/>
            <person name="Andersen M.H."/>
            <person name="Karst S.M."/>
            <person name="Dueholm M.S."/>
            <person name="Nielsen P.H."/>
            <person name="Albertsen M."/>
        </authorList>
    </citation>
    <scope>NUCLEOTIDE SEQUENCE [LARGE SCALE GENOMIC DNA]</scope>
    <source>
        <strain evidence="14">Ega_18-Q3-R5-49_MAXAC.001</strain>
        <strain evidence="15">Ribe_18-Q3-R11-54_MAXAC.001</strain>
    </source>
</reference>
<feature type="binding site" evidence="12">
    <location>
        <position position="221"/>
    </location>
    <ligand>
        <name>[2Fe-2S] cluster</name>
        <dbReference type="ChEBI" id="CHEBI:190135"/>
    </ligand>
</feature>
<keyword evidence="4 12" id="KW-0001">2Fe-2S</keyword>
<comment type="caution">
    <text evidence="14">The sequence shown here is derived from an EMBL/GenBank/DDBJ whole genome shotgun (WGS) entry which is preliminary data.</text>
</comment>
<evidence type="ECO:0000256" key="1">
    <source>
        <dbReference type="ARBA" id="ARBA00006422"/>
    </source>
</evidence>
<dbReference type="GO" id="GO:0050660">
    <property type="term" value="F:flavin adenine dinucleotide binding"/>
    <property type="evidence" value="ECO:0007669"/>
    <property type="project" value="InterPro"/>
</dbReference>
<evidence type="ECO:0000256" key="6">
    <source>
        <dbReference type="ARBA" id="ARBA00022827"/>
    </source>
</evidence>
<dbReference type="Gene3D" id="3.40.50.80">
    <property type="entry name" value="Nucleotide-binding domain of ferredoxin-NADP reductase (FNR) module"/>
    <property type="match status" value="1"/>
</dbReference>
<dbReference type="InterPro" id="IPR012165">
    <property type="entry name" value="Cyt_c3_hydrogenase_gsu"/>
</dbReference>
<dbReference type="EMBL" id="JADKGK010000022">
    <property type="protein sequence ID" value="MBL0004774.1"/>
    <property type="molecule type" value="Genomic_DNA"/>
</dbReference>
<feature type="binding site" evidence="11">
    <location>
        <begin position="45"/>
        <end position="48"/>
    </location>
    <ligand>
        <name>FAD</name>
        <dbReference type="ChEBI" id="CHEBI:57692"/>
    </ligand>
</feature>
<accession>A0A935M3B9</accession>
<comment type="cofactor">
    <cofactor evidence="10">
        <name>[2Fe-2S] cluster</name>
        <dbReference type="ChEBI" id="CHEBI:190135"/>
    </cofactor>
</comment>
<evidence type="ECO:0000256" key="2">
    <source>
        <dbReference type="ARBA" id="ARBA00022448"/>
    </source>
</evidence>
<dbReference type="GO" id="GO:0046872">
    <property type="term" value="F:metal ion binding"/>
    <property type="evidence" value="ECO:0007669"/>
    <property type="project" value="UniProtKB-KW"/>
</dbReference>
<dbReference type="Pfam" id="PF00175">
    <property type="entry name" value="NAD_binding_1"/>
    <property type="match status" value="1"/>
</dbReference>
<evidence type="ECO:0000256" key="11">
    <source>
        <dbReference type="PIRSR" id="PIRSR006816-1"/>
    </source>
</evidence>
<evidence type="ECO:0000256" key="3">
    <source>
        <dbReference type="ARBA" id="ARBA00022630"/>
    </source>
</evidence>
<dbReference type="SUPFAM" id="SSF63380">
    <property type="entry name" value="Riboflavin synthase domain-like"/>
    <property type="match status" value="1"/>
</dbReference>
<keyword evidence="7" id="KW-0249">Electron transport</keyword>
<dbReference type="Proteomes" id="UP000726105">
    <property type="component" value="Unassembled WGS sequence"/>
</dbReference>
<proteinExistence type="inferred from homology"/>
<dbReference type="PROSITE" id="PS51384">
    <property type="entry name" value="FAD_FR"/>
    <property type="match status" value="1"/>
</dbReference>